<reference evidence="9 10" key="1">
    <citation type="journal article" date="2018" name="Int. J. Syst. Evol. Microbiol.">
        <title>Methylomusa anaerophila gen. nov., sp. nov., an anaerobic methanol-utilizing bacterium isolated from a microbial fuel cell.</title>
        <authorList>
            <person name="Amano N."/>
            <person name="Yamamuro A."/>
            <person name="Miyahara M."/>
            <person name="Kouzuma A."/>
            <person name="Abe T."/>
            <person name="Watanabe K."/>
        </authorList>
    </citation>
    <scope>NUCLEOTIDE SEQUENCE [LARGE SCALE GENOMIC DNA]</scope>
    <source>
        <strain evidence="9 10">MMFC1</strain>
    </source>
</reference>
<evidence type="ECO:0000313" key="10">
    <source>
        <dbReference type="Proteomes" id="UP000276437"/>
    </source>
</evidence>
<comment type="subcellular location">
    <subcellularLocation>
        <location evidence="1">Cell membrane</location>
        <topology evidence="1">Multi-pass membrane protein</topology>
    </subcellularLocation>
</comment>
<name>A0A348AE75_9FIRM</name>
<gene>
    <name evidence="9" type="primary">mdtH</name>
    <name evidence="9" type="ORF">MAMMFC1_00006</name>
</gene>
<feature type="transmembrane region" description="Helical" evidence="7">
    <location>
        <begin position="167"/>
        <end position="189"/>
    </location>
</feature>
<dbReference type="InterPro" id="IPR001958">
    <property type="entry name" value="Tet-R_TetA/multi-R_MdtG-like"/>
</dbReference>
<evidence type="ECO:0000256" key="5">
    <source>
        <dbReference type="ARBA" id="ARBA00022989"/>
    </source>
</evidence>
<dbReference type="GO" id="GO:0022857">
    <property type="term" value="F:transmembrane transporter activity"/>
    <property type="evidence" value="ECO:0007669"/>
    <property type="project" value="InterPro"/>
</dbReference>
<evidence type="ECO:0000259" key="8">
    <source>
        <dbReference type="PROSITE" id="PS50850"/>
    </source>
</evidence>
<evidence type="ECO:0000256" key="7">
    <source>
        <dbReference type="SAM" id="Phobius"/>
    </source>
</evidence>
<organism evidence="9 10">
    <name type="scientific">Methylomusa anaerophila</name>
    <dbReference type="NCBI Taxonomy" id="1930071"/>
    <lineage>
        <taxon>Bacteria</taxon>
        <taxon>Bacillati</taxon>
        <taxon>Bacillota</taxon>
        <taxon>Negativicutes</taxon>
        <taxon>Selenomonadales</taxon>
        <taxon>Sporomusaceae</taxon>
        <taxon>Methylomusa</taxon>
    </lineage>
</organism>
<feature type="transmembrane region" description="Helical" evidence="7">
    <location>
        <begin position="101"/>
        <end position="120"/>
    </location>
</feature>
<accession>A0A348AE75</accession>
<feature type="transmembrane region" description="Helical" evidence="7">
    <location>
        <begin position="335"/>
        <end position="356"/>
    </location>
</feature>
<dbReference type="PRINTS" id="PR01035">
    <property type="entry name" value="TCRTETA"/>
</dbReference>
<feature type="domain" description="Major facilitator superfamily (MFS) profile" evidence="8">
    <location>
        <begin position="11"/>
        <end position="392"/>
    </location>
</feature>
<keyword evidence="4 7" id="KW-0812">Transmembrane</keyword>
<dbReference type="InterPro" id="IPR020846">
    <property type="entry name" value="MFS_dom"/>
</dbReference>
<keyword evidence="6 7" id="KW-0472">Membrane</keyword>
<dbReference type="Pfam" id="PF07690">
    <property type="entry name" value="MFS_1"/>
    <property type="match status" value="1"/>
</dbReference>
<keyword evidence="10" id="KW-1185">Reference proteome</keyword>
<protein>
    <submittedName>
        <fullName evidence="9">Multidrug resistance protein MdtH</fullName>
    </submittedName>
</protein>
<keyword evidence="5 7" id="KW-1133">Transmembrane helix</keyword>
<evidence type="ECO:0000256" key="1">
    <source>
        <dbReference type="ARBA" id="ARBA00004651"/>
    </source>
</evidence>
<dbReference type="InterPro" id="IPR011701">
    <property type="entry name" value="MFS"/>
</dbReference>
<dbReference type="GO" id="GO:0005886">
    <property type="term" value="C:plasma membrane"/>
    <property type="evidence" value="ECO:0007669"/>
    <property type="project" value="UniProtKB-SubCell"/>
</dbReference>
<dbReference type="EMBL" id="AP018449">
    <property type="protein sequence ID" value="BBB89373.1"/>
    <property type="molecule type" value="Genomic_DNA"/>
</dbReference>
<evidence type="ECO:0000256" key="2">
    <source>
        <dbReference type="ARBA" id="ARBA00022448"/>
    </source>
</evidence>
<dbReference type="RefSeq" id="WP_126305524.1">
    <property type="nucleotide sequence ID" value="NZ_AP018449.1"/>
</dbReference>
<feature type="transmembrane region" description="Helical" evidence="7">
    <location>
        <begin position="368"/>
        <end position="387"/>
    </location>
</feature>
<dbReference type="Gene3D" id="1.20.1250.20">
    <property type="entry name" value="MFS general substrate transporter like domains"/>
    <property type="match status" value="1"/>
</dbReference>
<feature type="transmembrane region" description="Helical" evidence="7">
    <location>
        <begin position="141"/>
        <end position="161"/>
    </location>
</feature>
<dbReference type="OrthoDB" id="56516at2"/>
<feature type="transmembrane region" description="Helical" evidence="7">
    <location>
        <begin position="12"/>
        <end position="30"/>
    </location>
</feature>
<feature type="transmembrane region" description="Helical" evidence="7">
    <location>
        <begin position="276"/>
        <end position="293"/>
    </location>
</feature>
<evidence type="ECO:0000256" key="4">
    <source>
        <dbReference type="ARBA" id="ARBA00022692"/>
    </source>
</evidence>
<evidence type="ECO:0000313" key="9">
    <source>
        <dbReference type="EMBL" id="BBB89373.1"/>
    </source>
</evidence>
<dbReference type="PANTHER" id="PTHR23517:SF2">
    <property type="entry name" value="MULTIDRUG RESISTANCE PROTEIN MDTH"/>
    <property type="match status" value="1"/>
</dbReference>
<keyword evidence="3" id="KW-1003">Cell membrane</keyword>
<dbReference type="Proteomes" id="UP000276437">
    <property type="component" value="Chromosome"/>
</dbReference>
<keyword evidence="2" id="KW-0813">Transport</keyword>
<dbReference type="InterPro" id="IPR036259">
    <property type="entry name" value="MFS_trans_sf"/>
</dbReference>
<dbReference type="AlphaFoldDB" id="A0A348AE75"/>
<dbReference type="SUPFAM" id="SSF103473">
    <property type="entry name" value="MFS general substrate transporter"/>
    <property type="match status" value="1"/>
</dbReference>
<evidence type="ECO:0000256" key="6">
    <source>
        <dbReference type="ARBA" id="ARBA00023136"/>
    </source>
</evidence>
<feature type="transmembrane region" description="Helical" evidence="7">
    <location>
        <begin position="210"/>
        <end position="233"/>
    </location>
</feature>
<dbReference type="KEGG" id="mana:MAMMFC1_00006"/>
<evidence type="ECO:0000256" key="3">
    <source>
        <dbReference type="ARBA" id="ARBA00022475"/>
    </source>
</evidence>
<feature type="transmembrane region" description="Helical" evidence="7">
    <location>
        <begin position="245"/>
        <end position="264"/>
    </location>
</feature>
<feature type="transmembrane region" description="Helical" evidence="7">
    <location>
        <begin position="299"/>
        <end position="314"/>
    </location>
</feature>
<proteinExistence type="predicted"/>
<dbReference type="PROSITE" id="PS50850">
    <property type="entry name" value="MFS"/>
    <property type="match status" value="1"/>
</dbReference>
<dbReference type="InterPro" id="IPR050171">
    <property type="entry name" value="MFS_Transporters"/>
</dbReference>
<sequence length="402" mass="43790">MAQSSGANHRGLMILLFFTFFMVMGFEMIMPLIIGYYVNTMGFSATAVAFALATRQFSQQGLAMVGGTLADRVDVRTLISIGVLLRSIGFVTLAFAKDFPLLLVSMILTGLGGVLFETPYQTAIATLTTERNRSRYYSLNNTITGIASTVGPLLGTLFLYLDFRAVCFGAAFCFMITFIISRFAMPPVVRVAPSYSVRSSLRAIGKDRPFLMLTLLMIIFWLAASQINLSFPLRIQELSGSADSVGMMFAVYAAVTTVLQYPLVSFMLRKYSPRQIVVIGIFIIAVALLLLSFINTTHMFLAVVVLFTLGFLLARPNQQTMAVAMANPQAMGMYLGVNSLGFALGSGFGAIIGGVFFDLATKTGLSMIPWFLFCAIAMVSMFGFILCKKLGQSPQLPEISTT</sequence>
<dbReference type="PANTHER" id="PTHR23517">
    <property type="entry name" value="RESISTANCE PROTEIN MDTM, PUTATIVE-RELATED-RELATED"/>
    <property type="match status" value="1"/>
</dbReference>